<sequence length="154" mass="16978">MKTLEAHKDPHKEVVRSAEEAASVLATSISPEQCIKVLCPIIQTADYPINLAAIKMQTKVIERVSKETLNLLLPEIMPGLIQGYDNSESSVRKACVFCLVAVHAVIGDELKPHLSQLTGSKQKELGKWLKQKSTSLASARPRAQAPELKPQYHK</sequence>
<name>A0A8C0WD64_CASCN</name>
<dbReference type="GO" id="GO:0045180">
    <property type="term" value="C:basal cortex"/>
    <property type="evidence" value="ECO:0007669"/>
    <property type="project" value="TreeGrafter"/>
</dbReference>
<dbReference type="InterPro" id="IPR016024">
    <property type="entry name" value="ARM-type_fold"/>
</dbReference>
<dbReference type="SUPFAM" id="SSF48371">
    <property type="entry name" value="ARM repeat"/>
    <property type="match status" value="1"/>
</dbReference>
<dbReference type="GO" id="GO:0005815">
    <property type="term" value="C:microtubule organizing center"/>
    <property type="evidence" value="ECO:0007669"/>
    <property type="project" value="TreeGrafter"/>
</dbReference>
<dbReference type="GO" id="GO:0005881">
    <property type="term" value="C:cytoplasmic microtubule"/>
    <property type="evidence" value="ECO:0007669"/>
    <property type="project" value="TreeGrafter"/>
</dbReference>
<dbReference type="AlphaFoldDB" id="A0A8C0WD64"/>
<dbReference type="PANTHER" id="PTHR21567:SF30">
    <property type="entry name" value="CLIP-ASSOCIATING PROTEIN 2"/>
    <property type="match status" value="1"/>
</dbReference>
<protein>
    <recommendedName>
        <fullName evidence="3">TOG domain-containing protein</fullName>
    </recommendedName>
</protein>
<dbReference type="GO" id="GO:0005876">
    <property type="term" value="C:spindle microtubule"/>
    <property type="evidence" value="ECO:0007669"/>
    <property type="project" value="TreeGrafter"/>
</dbReference>
<dbReference type="GO" id="GO:0040001">
    <property type="term" value="P:establishment of mitotic spindle localization"/>
    <property type="evidence" value="ECO:0007669"/>
    <property type="project" value="TreeGrafter"/>
</dbReference>
<organism evidence="2">
    <name type="scientific">Castor canadensis</name>
    <name type="common">American beaver</name>
    <dbReference type="NCBI Taxonomy" id="51338"/>
    <lineage>
        <taxon>Eukaryota</taxon>
        <taxon>Metazoa</taxon>
        <taxon>Chordata</taxon>
        <taxon>Craniata</taxon>
        <taxon>Vertebrata</taxon>
        <taxon>Euteleostomi</taxon>
        <taxon>Mammalia</taxon>
        <taxon>Eutheria</taxon>
        <taxon>Euarchontoglires</taxon>
        <taxon>Glires</taxon>
        <taxon>Rodentia</taxon>
        <taxon>Castorimorpha</taxon>
        <taxon>Castoridae</taxon>
        <taxon>Castor</taxon>
    </lineage>
</organism>
<accession>A0A8C0WD64</accession>
<dbReference type="GO" id="GO:0090307">
    <property type="term" value="P:mitotic spindle assembly"/>
    <property type="evidence" value="ECO:0007669"/>
    <property type="project" value="TreeGrafter"/>
</dbReference>
<dbReference type="PANTHER" id="PTHR21567">
    <property type="entry name" value="CLASP"/>
    <property type="match status" value="1"/>
</dbReference>
<proteinExistence type="predicted"/>
<dbReference type="GO" id="GO:0000776">
    <property type="term" value="C:kinetochore"/>
    <property type="evidence" value="ECO:0007669"/>
    <property type="project" value="TreeGrafter"/>
</dbReference>
<dbReference type="GO" id="GO:0072686">
    <property type="term" value="C:mitotic spindle"/>
    <property type="evidence" value="ECO:0007669"/>
    <property type="project" value="TreeGrafter"/>
</dbReference>
<dbReference type="GO" id="GO:0008017">
    <property type="term" value="F:microtubule binding"/>
    <property type="evidence" value="ECO:0007669"/>
    <property type="project" value="TreeGrafter"/>
</dbReference>
<evidence type="ECO:0000256" key="1">
    <source>
        <dbReference type="SAM" id="MobiDB-lite"/>
    </source>
</evidence>
<feature type="region of interest" description="Disordered" evidence="1">
    <location>
        <begin position="133"/>
        <end position="154"/>
    </location>
</feature>
<dbReference type="InterPro" id="IPR011989">
    <property type="entry name" value="ARM-like"/>
</dbReference>
<dbReference type="Gene3D" id="1.25.10.10">
    <property type="entry name" value="Leucine-rich Repeat Variant"/>
    <property type="match status" value="1"/>
</dbReference>
<evidence type="ECO:0000313" key="2">
    <source>
        <dbReference type="Ensembl" id="ENSCCNP00000007552.1"/>
    </source>
</evidence>
<reference evidence="2" key="1">
    <citation type="submission" date="2023-09" db="UniProtKB">
        <authorList>
            <consortium name="Ensembl"/>
        </authorList>
    </citation>
    <scope>IDENTIFICATION</scope>
</reference>
<evidence type="ECO:0008006" key="3">
    <source>
        <dbReference type="Google" id="ProtNLM"/>
    </source>
</evidence>
<dbReference type="Ensembl" id="ENSCCNT00000009998.1">
    <property type="protein sequence ID" value="ENSCCNP00000007552.1"/>
    <property type="gene ID" value="ENSCCNG00000008047.1"/>
</dbReference>